<keyword evidence="2 4" id="KW-0479">Metal-binding</keyword>
<reference evidence="5" key="1">
    <citation type="journal article" date="2021" name="Nat. Commun.">
        <title>Genetic determinants of endophytism in the Arabidopsis root mycobiome.</title>
        <authorList>
            <person name="Mesny F."/>
            <person name="Miyauchi S."/>
            <person name="Thiergart T."/>
            <person name="Pickel B."/>
            <person name="Atanasova L."/>
            <person name="Karlsson M."/>
            <person name="Huettel B."/>
            <person name="Barry K.W."/>
            <person name="Haridas S."/>
            <person name="Chen C."/>
            <person name="Bauer D."/>
            <person name="Andreopoulos W."/>
            <person name="Pangilinan J."/>
            <person name="LaButti K."/>
            <person name="Riley R."/>
            <person name="Lipzen A."/>
            <person name="Clum A."/>
            <person name="Drula E."/>
            <person name="Henrissat B."/>
            <person name="Kohler A."/>
            <person name="Grigoriev I.V."/>
            <person name="Martin F.M."/>
            <person name="Hacquard S."/>
        </authorList>
    </citation>
    <scope>NUCLEOTIDE SEQUENCE</scope>
    <source>
        <strain evidence="5">MPI-SDFR-AT-0073</strain>
    </source>
</reference>
<proteinExistence type="predicted"/>
<keyword evidence="3 4" id="KW-0408">Iron</keyword>
<comment type="caution">
    <text evidence="5">The sequence shown here is derived from an EMBL/GenBank/DDBJ whole genome shotgun (WGS) entry which is preliminary data.</text>
</comment>
<dbReference type="InterPro" id="IPR050121">
    <property type="entry name" value="Cytochrome_P450_monoxygenase"/>
</dbReference>
<organism evidence="5 6">
    <name type="scientific">Truncatella angustata</name>
    <dbReference type="NCBI Taxonomy" id="152316"/>
    <lineage>
        <taxon>Eukaryota</taxon>
        <taxon>Fungi</taxon>
        <taxon>Dikarya</taxon>
        <taxon>Ascomycota</taxon>
        <taxon>Pezizomycotina</taxon>
        <taxon>Sordariomycetes</taxon>
        <taxon>Xylariomycetidae</taxon>
        <taxon>Amphisphaeriales</taxon>
        <taxon>Sporocadaceae</taxon>
        <taxon>Truncatella</taxon>
    </lineage>
</organism>
<evidence type="ECO:0000313" key="5">
    <source>
        <dbReference type="EMBL" id="KAH6655696.1"/>
    </source>
</evidence>
<dbReference type="Pfam" id="PF00067">
    <property type="entry name" value="p450"/>
    <property type="match status" value="2"/>
</dbReference>
<dbReference type="OrthoDB" id="1470350at2759"/>
<dbReference type="GO" id="GO:0020037">
    <property type="term" value="F:heme binding"/>
    <property type="evidence" value="ECO:0007669"/>
    <property type="project" value="InterPro"/>
</dbReference>
<dbReference type="PANTHER" id="PTHR24305">
    <property type="entry name" value="CYTOCHROME P450"/>
    <property type="match status" value="1"/>
</dbReference>
<dbReference type="InterPro" id="IPR001128">
    <property type="entry name" value="Cyt_P450"/>
</dbReference>
<evidence type="ECO:0000256" key="1">
    <source>
        <dbReference type="ARBA" id="ARBA00022617"/>
    </source>
</evidence>
<dbReference type="GO" id="GO:0016705">
    <property type="term" value="F:oxidoreductase activity, acting on paired donors, with incorporation or reduction of molecular oxygen"/>
    <property type="evidence" value="ECO:0007669"/>
    <property type="project" value="InterPro"/>
</dbReference>
<dbReference type="Gene3D" id="1.10.630.10">
    <property type="entry name" value="Cytochrome P450"/>
    <property type="match status" value="2"/>
</dbReference>
<dbReference type="GeneID" id="70133670"/>
<dbReference type="GO" id="GO:0004497">
    <property type="term" value="F:monooxygenase activity"/>
    <property type="evidence" value="ECO:0007669"/>
    <property type="project" value="InterPro"/>
</dbReference>
<dbReference type="EMBL" id="JAGPXC010000003">
    <property type="protein sequence ID" value="KAH6655696.1"/>
    <property type="molecule type" value="Genomic_DNA"/>
</dbReference>
<sequence>MAVKEFFLAGKEGTTVALDISSSEDVVDLEFGIVDIFGISNAAGRIAIKVDQQRIQDPVRPRELPLCKNHFEIYPDHIGNHDRNLAQVSEVVLAESEFFNKKRSDASHPLYFVRDETTLFICDTNDPTFELVHRFVPPGMSPRVVRKYTGSIQRAIGQSIRVFDEVDKQSKAFNIYHILAEVKKRVFALVDEVIDDAARTGRGGTRLPDCRSSAHDEGNKLPKEYRLTNIITLLAAGFVTSASPLSWMIYALTQYPGNKERLVQELVNHGASFDKGDSSHAQPLVPGGWRIPGGAIVILTFPSIHKNKDHWDNFDRHRTAFTSFATGPRGCVGFKVATIEAKLVLANLVYRYRFVDASKETMQYDPEFLVIRPLNSYVRAHRRTSWPEKSSCS</sequence>
<dbReference type="PRINTS" id="PR00463">
    <property type="entry name" value="EP450I"/>
</dbReference>
<dbReference type="CDD" id="cd00302">
    <property type="entry name" value="cytochrome_P450"/>
    <property type="match status" value="1"/>
</dbReference>
<evidence type="ECO:0000256" key="3">
    <source>
        <dbReference type="ARBA" id="ARBA00023004"/>
    </source>
</evidence>
<dbReference type="InterPro" id="IPR036396">
    <property type="entry name" value="Cyt_P450_sf"/>
</dbReference>
<dbReference type="PRINTS" id="PR00385">
    <property type="entry name" value="P450"/>
</dbReference>
<dbReference type="Proteomes" id="UP000758603">
    <property type="component" value="Unassembled WGS sequence"/>
</dbReference>
<dbReference type="PANTHER" id="PTHR24305:SF87">
    <property type="entry name" value="CYTOCHROME P450 MONOOXYGENASE ALND-RELATED"/>
    <property type="match status" value="1"/>
</dbReference>
<keyword evidence="1 4" id="KW-0349">Heme</keyword>
<evidence type="ECO:0000256" key="2">
    <source>
        <dbReference type="ARBA" id="ARBA00022723"/>
    </source>
</evidence>
<dbReference type="GO" id="GO:0005506">
    <property type="term" value="F:iron ion binding"/>
    <property type="evidence" value="ECO:0007669"/>
    <property type="project" value="InterPro"/>
</dbReference>
<protein>
    <submittedName>
        <fullName evidence="5">Cytochrome P450</fullName>
    </submittedName>
</protein>
<keyword evidence="6" id="KW-1185">Reference proteome</keyword>
<name>A0A9P8UNU0_9PEZI</name>
<dbReference type="RefSeq" id="XP_045959961.1">
    <property type="nucleotide sequence ID" value="XM_046104779.1"/>
</dbReference>
<evidence type="ECO:0000256" key="4">
    <source>
        <dbReference type="PIRSR" id="PIRSR602401-1"/>
    </source>
</evidence>
<comment type="cofactor">
    <cofactor evidence="4">
        <name>heme</name>
        <dbReference type="ChEBI" id="CHEBI:30413"/>
    </cofactor>
</comment>
<gene>
    <name evidence="5" type="ORF">BKA67DRAFT_591940</name>
</gene>
<dbReference type="AlphaFoldDB" id="A0A9P8UNU0"/>
<dbReference type="SUPFAM" id="SSF48264">
    <property type="entry name" value="Cytochrome P450"/>
    <property type="match status" value="1"/>
</dbReference>
<feature type="binding site" description="axial binding residue" evidence="4">
    <location>
        <position position="331"/>
    </location>
    <ligand>
        <name>heme</name>
        <dbReference type="ChEBI" id="CHEBI:30413"/>
    </ligand>
    <ligandPart>
        <name>Fe</name>
        <dbReference type="ChEBI" id="CHEBI:18248"/>
    </ligandPart>
</feature>
<evidence type="ECO:0000313" key="6">
    <source>
        <dbReference type="Proteomes" id="UP000758603"/>
    </source>
</evidence>
<accession>A0A9P8UNU0</accession>
<dbReference type="InterPro" id="IPR002401">
    <property type="entry name" value="Cyt_P450_E_grp-I"/>
</dbReference>